<dbReference type="PROSITE" id="PS50110">
    <property type="entry name" value="RESPONSE_REGULATORY"/>
    <property type="match status" value="1"/>
</dbReference>
<evidence type="ECO:0000256" key="4">
    <source>
        <dbReference type="ARBA" id="ARBA00023012"/>
    </source>
</evidence>
<keyword evidence="12" id="KW-1185">Reference proteome</keyword>
<dbReference type="AlphaFoldDB" id="A0A1C1A4M7"/>
<keyword evidence="2" id="KW-0963">Cytoplasm</keyword>
<evidence type="ECO:0000256" key="8">
    <source>
        <dbReference type="PROSITE-ProRule" id="PRU00169"/>
    </source>
</evidence>
<evidence type="ECO:0000256" key="6">
    <source>
        <dbReference type="ARBA" id="ARBA00023125"/>
    </source>
</evidence>
<evidence type="ECO:0000313" key="12">
    <source>
        <dbReference type="Proteomes" id="UP000093309"/>
    </source>
</evidence>
<feature type="domain" description="Response regulatory" evidence="10">
    <location>
        <begin position="2"/>
        <end position="119"/>
    </location>
</feature>
<dbReference type="InterPro" id="IPR018062">
    <property type="entry name" value="HTH_AraC-typ_CS"/>
</dbReference>
<dbReference type="Gene3D" id="1.10.10.60">
    <property type="entry name" value="Homeodomain-like"/>
    <property type="match status" value="2"/>
</dbReference>
<dbReference type="SUPFAM" id="SSF46689">
    <property type="entry name" value="Homeodomain-like"/>
    <property type="match status" value="1"/>
</dbReference>
<proteinExistence type="predicted"/>
<dbReference type="InterPro" id="IPR011006">
    <property type="entry name" value="CheY-like_superfamily"/>
</dbReference>
<dbReference type="Gene3D" id="3.40.50.2300">
    <property type="match status" value="1"/>
</dbReference>
<evidence type="ECO:0000259" key="10">
    <source>
        <dbReference type="PROSITE" id="PS50110"/>
    </source>
</evidence>
<feature type="domain" description="HTH araC/xylS-type" evidence="9">
    <location>
        <begin position="136"/>
        <end position="239"/>
    </location>
</feature>
<evidence type="ECO:0000256" key="2">
    <source>
        <dbReference type="ARBA" id="ARBA00022490"/>
    </source>
</evidence>
<dbReference type="RefSeq" id="WP_065852414.1">
    <property type="nucleotide sequence ID" value="NZ_LYPC01000014.1"/>
</dbReference>
<dbReference type="GO" id="GO:0005737">
    <property type="term" value="C:cytoplasm"/>
    <property type="evidence" value="ECO:0007669"/>
    <property type="project" value="UniProtKB-SubCell"/>
</dbReference>
<name>A0A1C1A4M7_9BACL</name>
<dbReference type="GO" id="GO:0003700">
    <property type="term" value="F:DNA-binding transcription factor activity"/>
    <property type="evidence" value="ECO:0007669"/>
    <property type="project" value="InterPro"/>
</dbReference>
<dbReference type="OrthoDB" id="159632at2"/>
<evidence type="ECO:0000256" key="3">
    <source>
        <dbReference type="ARBA" id="ARBA00022553"/>
    </source>
</evidence>
<dbReference type="SUPFAM" id="SSF52172">
    <property type="entry name" value="CheY-like"/>
    <property type="match status" value="1"/>
</dbReference>
<evidence type="ECO:0000313" key="11">
    <source>
        <dbReference type="EMBL" id="OCT15504.1"/>
    </source>
</evidence>
<evidence type="ECO:0000256" key="5">
    <source>
        <dbReference type="ARBA" id="ARBA00023015"/>
    </source>
</evidence>
<dbReference type="SMART" id="SM00342">
    <property type="entry name" value="HTH_ARAC"/>
    <property type="match status" value="1"/>
</dbReference>
<dbReference type="PROSITE" id="PS00041">
    <property type="entry name" value="HTH_ARAC_FAMILY_1"/>
    <property type="match status" value="1"/>
</dbReference>
<dbReference type="CDD" id="cd17536">
    <property type="entry name" value="REC_YesN-like"/>
    <property type="match status" value="1"/>
</dbReference>
<dbReference type="GO" id="GO:0000160">
    <property type="term" value="P:phosphorelay signal transduction system"/>
    <property type="evidence" value="ECO:0007669"/>
    <property type="project" value="UniProtKB-KW"/>
</dbReference>
<keyword evidence="3 8" id="KW-0597">Phosphoprotein</keyword>
<keyword evidence="5" id="KW-0805">Transcription regulation</keyword>
<dbReference type="Pfam" id="PF00072">
    <property type="entry name" value="Response_reg"/>
    <property type="match status" value="1"/>
</dbReference>
<dbReference type="Pfam" id="PF12833">
    <property type="entry name" value="HTH_18"/>
    <property type="match status" value="1"/>
</dbReference>
<evidence type="ECO:0000256" key="1">
    <source>
        <dbReference type="ARBA" id="ARBA00004496"/>
    </source>
</evidence>
<dbReference type="SMART" id="SM00448">
    <property type="entry name" value="REC"/>
    <property type="match status" value="1"/>
</dbReference>
<keyword evidence="6" id="KW-0238">DNA-binding</keyword>
<feature type="modified residue" description="4-aspartylphosphate" evidence="8">
    <location>
        <position position="54"/>
    </location>
</feature>
<dbReference type="PANTHER" id="PTHR42713">
    <property type="entry name" value="HISTIDINE KINASE-RELATED"/>
    <property type="match status" value="1"/>
</dbReference>
<evidence type="ECO:0000256" key="7">
    <source>
        <dbReference type="ARBA" id="ARBA00023163"/>
    </source>
</evidence>
<comment type="caution">
    <text evidence="11">The sequence shown here is derived from an EMBL/GenBank/DDBJ whole genome shotgun (WGS) entry which is preliminary data.</text>
</comment>
<dbReference type="PRINTS" id="PR00032">
    <property type="entry name" value="HTHARAC"/>
</dbReference>
<accession>A0A1C1A4M7</accession>
<dbReference type="InterPro" id="IPR001789">
    <property type="entry name" value="Sig_transdc_resp-reg_receiver"/>
</dbReference>
<dbReference type="STRING" id="512399.A8709_15625"/>
<evidence type="ECO:0000259" key="9">
    <source>
        <dbReference type="PROSITE" id="PS01124"/>
    </source>
</evidence>
<dbReference type="InterPro" id="IPR020449">
    <property type="entry name" value="Tscrpt_reg_AraC-type_HTH"/>
</dbReference>
<dbReference type="InterPro" id="IPR018060">
    <property type="entry name" value="HTH_AraC"/>
</dbReference>
<dbReference type="GO" id="GO:0043565">
    <property type="term" value="F:sequence-specific DNA binding"/>
    <property type="evidence" value="ECO:0007669"/>
    <property type="project" value="InterPro"/>
</dbReference>
<gene>
    <name evidence="11" type="ORF">A8709_15625</name>
</gene>
<dbReference type="PANTHER" id="PTHR42713:SF3">
    <property type="entry name" value="TRANSCRIPTIONAL REGULATORY PROTEIN HPTR"/>
    <property type="match status" value="1"/>
</dbReference>
<organism evidence="11 12">
    <name type="scientific">Paenibacillus pectinilyticus</name>
    <dbReference type="NCBI Taxonomy" id="512399"/>
    <lineage>
        <taxon>Bacteria</taxon>
        <taxon>Bacillati</taxon>
        <taxon>Bacillota</taxon>
        <taxon>Bacilli</taxon>
        <taxon>Bacillales</taxon>
        <taxon>Paenibacillaceae</taxon>
        <taxon>Paenibacillus</taxon>
    </lineage>
</organism>
<dbReference type="EMBL" id="LYPC01000014">
    <property type="protein sequence ID" value="OCT15504.1"/>
    <property type="molecule type" value="Genomic_DNA"/>
</dbReference>
<sequence length="243" mass="28117">MKIAIVDDESKIRLGLAKMIEQASPHYNINGSYSDGDEALRELKTNMVDVLITDIRMPSMDGLQLIEHLRGLNPDLRIIILSGFRDFDYARTALRSGVEDYLMKPVNREELYRLLEKLAKSLPQSLVSGAEQTGQSRIVSLIVKEIEETYYQEFDLASFSDKAGLNPNYIRQLFKQHRGQSITDFVMHFRVEKAKELLKYNLELKIYEVGEHVGYLDSVYFNRLFKKIVGMTPKEYKESIRLI</sequence>
<dbReference type="PROSITE" id="PS01124">
    <property type="entry name" value="HTH_ARAC_FAMILY_2"/>
    <property type="match status" value="1"/>
</dbReference>
<dbReference type="InterPro" id="IPR051552">
    <property type="entry name" value="HptR"/>
</dbReference>
<dbReference type="Proteomes" id="UP000093309">
    <property type="component" value="Unassembled WGS sequence"/>
</dbReference>
<keyword evidence="4" id="KW-0902">Two-component regulatory system</keyword>
<dbReference type="InterPro" id="IPR009057">
    <property type="entry name" value="Homeodomain-like_sf"/>
</dbReference>
<evidence type="ECO:0008006" key="13">
    <source>
        <dbReference type="Google" id="ProtNLM"/>
    </source>
</evidence>
<protein>
    <recommendedName>
        <fullName evidence="13">DNA-binding response regulator</fullName>
    </recommendedName>
</protein>
<comment type="subcellular location">
    <subcellularLocation>
        <location evidence="1">Cytoplasm</location>
    </subcellularLocation>
</comment>
<keyword evidence="7" id="KW-0804">Transcription</keyword>
<reference evidence="12" key="1">
    <citation type="submission" date="2016-05" db="EMBL/GenBank/DDBJ databases">
        <title>Paenibacillus oryzae. sp. nov., isolated from the rice root.</title>
        <authorList>
            <person name="Zhang J."/>
            <person name="Zhang X."/>
        </authorList>
    </citation>
    <scope>NUCLEOTIDE SEQUENCE [LARGE SCALE GENOMIC DNA]</scope>
    <source>
        <strain evidence="12">KCTC13222</strain>
    </source>
</reference>